<organism evidence="6 7">
    <name type="scientific">Cirrhinus mrigala</name>
    <name type="common">Mrigala</name>
    <dbReference type="NCBI Taxonomy" id="683832"/>
    <lineage>
        <taxon>Eukaryota</taxon>
        <taxon>Metazoa</taxon>
        <taxon>Chordata</taxon>
        <taxon>Craniata</taxon>
        <taxon>Vertebrata</taxon>
        <taxon>Euteleostomi</taxon>
        <taxon>Actinopterygii</taxon>
        <taxon>Neopterygii</taxon>
        <taxon>Teleostei</taxon>
        <taxon>Ostariophysi</taxon>
        <taxon>Cypriniformes</taxon>
        <taxon>Cyprinidae</taxon>
        <taxon>Labeoninae</taxon>
        <taxon>Labeonini</taxon>
        <taxon>Cirrhinus</taxon>
    </lineage>
</organism>
<dbReference type="PANTHER" id="PTHR25465:SF5">
    <property type="entry name" value="E3 UBIQUITIN_ISG15 LIGASE TRIM25-RELATED"/>
    <property type="match status" value="1"/>
</dbReference>
<dbReference type="GO" id="GO:0008270">
    <property type="term" value="F:zinc ion binding"/>
    <property type="evidence" value="ECO:0007669"/>
    <property type="project" value="UniProtKB-KW"/>
</dbReference>
<evidence type="ECO:0000313" key="6">
    <source>
        <dbReference type="EMBL" id="KAL0198910.1"/>
    </source>
</evidence>
<reference evidence="6 7" key="1">
    <citation type="submission" date="2024-05" db="EMBL/GenBank/DDBJ databases">
        <title>Genome sequencing and assembly of Indian major carp, Cirrhinus mrigala (Hamilton, 1822).</title>
        <authorList>
            <person name="Mohindra V."/>
            <person name="Chowdhury L.M."/>
            <person name="Lal K."/>
            <person name="Jena J.K."/>
        </authorList>
    </citation>
    <scope>NUCLEOTIDE SEQUENCE [LARGE SCALE GENOMIC DNA]</scope>
    <source>
        <strain evidence="6">CM1030</strain>
        <tissue evidence="6">Blood</tissue>
    </source>
</reference>
<evidence type="ECO:0000313" key="7">
    <source>
        <dbReference type="Proteomes" id="UP001529510"/>
    </source>
</evidence>
<dbReference type="Pfam" id="PF25600">
    <property type="entry name" value="TRIM_CC"/>
    <property type="match status" value="1"/>
</dbReference>
<sequence length="107" mass="12319">ERIFTELIRSIEKHRSEVTQLIRDQERASVSRANIKLERLEKELNELKRKDAELKQLSETQDHVNFLQSLSSASVCLFGPIDGYTVSSQLSFDDVVKSVSQLKDKLQ</sequence>
<keyword evidence="2" id="KW-0863">Zinc-finger</keyword>
<evidence type="ECO:0000256" key="3">
    <source>
        <dbReference type="ARBA" id="ARBA00022833"/>
    </source>
</evidence>
<evidence type="ECO:0000256" key="4">
    <source>
        <dbReference type="SAM" id="Coils"/>
    </source>
</evidence>
<feature type="domain" description="TRIM8/14/16/25/29/45/65 coiled-coil region" evidence="5">
    <location>
        <begin position="1"/>
        <end position="107"/>
    </location>
</feature>
<evidence type="ECO:0000256" key="2">
    <source>
        <dbReference type="ARBA" id="ARBA00022771"/>
    </source>
</evidence>
<dbReference type="InterPro" id="IPR051051">
    <property type="entry name" value="E3_ubiq-ligase_TRIM/RNF"/>
</dbReference>
<feature type="non-terminal residue" evidence="6">
    <location>
        <position position="107"/>
    </location>
</feature>
<gene>
    <name evidence="6" type="ORF">M9458_007450</name>
</gene>
<comment type="caution">
    <text evidence="6">The sequence shown here is derived from an EMBL/GenBank/DDBJ whole genome shotgun (WGS) entry which is preliminary data.</text>
</comment>
<feature type="coiled-coil region" evidence="4">
    <location>
        <begin position="23"/>
        <end position="60"/>
    </location>
</feature>
<proteinExistence type="predicted"/>
<keyword evidence="7" id="KW-1185">Reference proteome</keyword>
<dbReference type="PANTHER" id="PTHR25465">
    <property type="entry name" value="B-BOX DOMAIN CONTAINING"/>
    <property type="match status" value="1"/>
</dbReference>
<dbReference type="EMBL" id="JAMKFB020000003">
    <property type="protein sequence ID" value="KAL0198910.1"/>
    <property type="molecule type" value="Genomic_DNA"/>
</dbReference>
<evidence type="ECO:0000259" key="5">
    <source>
        <dbReference type="Pfam" id="PF25600"/>
    </source>
</evidence>
<dbReference type="AlphaFoldDB" id="A0ABD0RLD4"/>
<keyword evidence="3" id="KW-0862">Zinc</keyword>
<keyword evidence="4" id="KW-0175">Coiled coil</keyword>
<protein>
    <recommendedName>
        <fullName evidence="5">TRIM8/14/16/25/29/45/65 coiled-coil region domain-containing protein</fullName>
    </recommendedName>
</protein>
<evidence type="ECO:0000256" key="1">
    <source>
        <dbReference type="ARBA" id="ARBA00022723"/>
    </source>
</evidence>
<feature type="non-terminal residue" evidence="6">
    <location>
        <position position="1"/>
    </location>
</feature>
<accession>A0ABD0RLD4</accession>
<keyword evidence="1" id="KW-0479">Metal-binding</keyword>
<dbReference type="InterPro" id="IPR058030">
    <property type="entry name" value="TRIM8/14/16/25/29/45/65_CC"/>
</dbReference>
<dbReference type="Proteomes" id="UP001529510">
    <property type="component" value="Unassembled WGS sequence"/>
</dbReference>
<name>A0ABD0RLD4_CIRMR</name>